<feature type="domain" description="G-protein coupled receptors family 1 profile" evidence="11">
    <location>
        <begin position="837"/>
        <end position="1079"/>
    </location>
</feature>
<protein>
    <recommendedName>
        <fullName evidence="11">G-protein coupled receptors family 1 profile domain-containing protein</fullName>
    </recommendedName>
</protein>
<feature type="transmembrane region" description="Helical" evidence="10">
    <location>
        <begin position="755"/>
        <end position="778"/>
    </location>
</feature>
<feature type="transmembrane region" description="Helical" evidence="10">
    <location>
        <begin position="585"/>
        <end position="602"/>
    </location>
</feature>
<feature type="transmembrane region" description="Helical" evidence="10">
    <location>
        <begin position="857"/>
        <end position="878"/>
    </location>
</feature>
<feature type="transmembrane region" description="Helical" evidence="10">
    <location>
        <begin position="1121"/>
        <end position="1144"/>
    </location>
</feature>
<evidence type="ECO:0000256" key="4">
    <source>
        <dbReference type="ARBA" id="ARBA00022989"/>
    </source>
</evidence>
<feature type="transmembrane region" description="Helical" evidence="10">
    <location>
        <begin position="441"/>
        <end position="463"/>
    </location>
</feature>
<feature type="domain" description="G-protein coupled receptors family 1 profile" evidence="11">
    <location>
        <begin position="1401"/>
        <end position="1647"/>
    </location>
</feature>
<feature type="transmembrane region" description="Helical" evidence="10">
    <location>
        <begin position="74"/>
        <end position="97"/>
    </location>
</feature>
<feature type="transmembrane region" description="Helical" evidence="10">
    <location>
        <begin position="408"/>
        <end position="429"/>
    </location>
</feature>
<feature type="transmembrane region" description="Helical" evidence="10">
    <location>
        <begin position="1419"/>
        <end position="1442"/>
    </location>
</feature>
<feature type="transmembrane region" description="Helical" evidence="10">
    <location>
        <begin position="790"/>
        <end position="812"/>
    </location>
</feature>
<evidence type="ECO:0000256" key="1">
    <source>
        <dbReference type="ARBA" id="ARBA00004651"/>
    </source>
</evidence>
<feature type="transmembrane region" description="Helical" evidence="10">
    <location>
        <begin position="1151"/>
        <end position="1175"/>
    </location>
</feature>
<dbReference type="EMBL" id="RCHS01002773">
    <property type="protein sequence ID" value="RMX45833.1"/>
    <property type="molecule type" value="Genomic_DNA"/>
</dbReference>
<comment type="similarity">
    <text evidence="9">Belongs to the G-protein coupled receptor 1 family.</text>
</comment>
<evidence type="ECO:0000313" key="12">
    <source>
        <dbReference type="EMBL" id="RMX45833.1"/>
    </source>
</evidence>
<keyword evidence="5 9" id="KW-0297">G-protein coupled receptor</keyword>
<comment type="subcellular location">
    <subcellularLocation>
        <location evidence="1">Cell membrane</location>
        <topology evidence="1">Multi-pass membrane protein</topology>
    </subcellularLocation>
</comment>
<accession>A0A3M6TWN3</accession>
<dbReference type="PRINTS" id="PR00237">
    <property type="entry name" value="GPCRRHODOPSN"/>
</dbReference>
<dbReference type="OrthoDB" id="9445642at2759"/>
<feature type="transmembrane region" description="Helical" evidence="10">
    <location>
        <begin position="506"/>
        <end position="531"/>
    </location>
</feature>
<keyword evidence="13" id="KW-1185">Reference proteome</keyword>
<feature type="transmembrane region" description="Helical" evidence="10">
    <location>
        <begin position="968"/>
        <end position="991"/>
    </location>
</feature>
<feature type="transmembrane region" description="Helical" evidence="10">
    <location>
        <begin position="543"/>
        <end position="565"/>
    </location>
</feature>
<evidence type="ECO:0000256" key="10">
    <source>
        <dbReference type="SAM" id="Phobius"/>
    </source>
</evidence>
<dbReference type="SMART" id="SM01381">
    <property type="entry name" value="7TM_GPCR_Srsx"/>
    <property type="match status" value="1"/>
</dbReference>
<keyword evidence="4 10" id="KW-1133">Transmembrane helix</keyword>
<evidence type="ECO:0000256" key="6">
    <source>
        <dbReference type="ARBA" id="ARBA00023136"/>
    </source>
</evidence>
<dbReference type="SUPFAM" id="SSF81321">
    <property type="entry name" value="Family A G protein-coupled receptor-like"/>
    <property type="match status" value="6"/>
</dbReference>
<dbReference type="GO" id="GO:0004930">
    <property type="term" value="F:G protein-coupled receptor activity"/>
    <property type="evidence" value="ECO:0007669"/>
    <property type="project" value="UniProtKB-KW"/>
</dbReference>
<keyword evidence="7 9" id="KW-0675">Receptor</keyword>
<dbReference type="STRING" id="46731.A0A3M6TWN3"/>
<feature type="transmembrane region" description="Helical" evidence="10">
    <location>
        <begin position="1025"/>
        <end position="1052"/>
    </location>
</feature>
<evidence type="ECO:0000259" key="11">
    <source>
        <dbReference type="PROSITE" id="PS50262"/>
    </source>
</evidence>
<feature type="transmembrane region" description="Helical" evidence="10">
    <location>
        <begin position="1256"/>
        <end position="1285"/>
    </location>
</feature>
<feature type="transmembrane region" description="Helical" evidence="10">
    <location>
        <begin position="1187"/>
        <end position="1208"/>
    </location>
</feature>
<dbReference type="GO" id="GO:0005886">
    <property type="term" value="C:plasma membrane"/>
    <property type="evidence" value="ECO:0007669"/>
    <property type="project" value="UniProtKB-SubCell"/>
</dbReference>
<reference evidence="12 13" key="1">
    <citation type="journal article" date="2018" name="Sci. Rep.">
        <title>Comparative analysis of the Pocillopora damicornis genome highlights role of immune system in coral evolution.</title>
        <authorList>
            <person name="Cunning R."/>
            <person name="Bay R.A."/>
            <person name="Gillette P."/>
            <person name="Baker A.C."/>
            <person name="Traylor-Knowles N."/>
        </authorList>
    </citation>
    <scope>NUCLEOTIDE SEQUENCE [LARGE SCALE GENOMIC DNA]</scope>
    <source>
        <strain evidence="12">RSMAS</strain>
        <tissue evidence="12">Whole animal</tissue>
    </source>
</reference>
<proteinExistence type="inferred from homology"/>
<feature type="transmembrane region" description="Helical" evidence="10">
    <location>
        <begin position="622"/>
        <end position="640"/>
    </location>
</feature>
<feature type="transmembrane region" description="Helical" evidence="10">
    <location>
        <begin position="1395"/>
        <end position="1412"/>
    </location>
</feature>
<keyword evidence="8 9" id="KW-0807">Transducer</keyword>
<feature type="transmembrane region" description="Helical" evidence="10">
    <location>
        <begin position="1331"/>
        <end position="1356"/>
    </location>
</feature>
<feature type="transmembrane region" description="Helical" evidence="10">
    <location>
        <begin position="40"/>
        <end position="62"/>
    </location>
</feature>
<keyword evidence="3 9" id="KW-0812">Transmembrane</keyword>
<evidence type="ECO:0000313" key="13">
    <source>
        <dbReference type="Proteomes" id="UP000275408"/>
    </source>
</evidence>
<feature type="transmembrane region" description="Helical" evidence="10">
    <location>
        <begin position="245"/>
        <end position="268"/>
    </location>
</feature>
<dbReference type="PROSITE" id="PS00237">
    <property type="entry name" value="G_PROTEIN_RECEP_F1_1"/>
    <property type="match status" value="4"/>
</dbReference>
<feature type="domain" description="G-protein coupled receptors family 1 profile" evidence="11">
    <location>
        <begin position="1133"/>
        <end position="1342"/>
    </location>
</feature>
<dbReference type="Proteomes" id="UP000275408">
    <property type="component" value="Unassembled WGS sequence"/>
</dbReference>
<sequence length="1673" mass="187460">MTDNILNFTGWFLSIFTATGNGLVVFLITKTRNLHSPANWFVVSLAVADFTVGAVLFPSGYYCVNTTHCNRIVMIFWMALYWFVMHASVTNLCALTWNRYLAIVHPFKYNTSMTVKRPRMTILVAWLIPLAVSLALVLGMFATSSTTVHKIMRLTCVSAFYIILCMFLLYAVVRILLVARAQSRQKSLMERQLRSNFGLTLRRSNKNETAAGFIIAVNVFFLGCHTVVNYLIVCLTIPSCNVSDRAGQVVSLLLVLNSMVNPMVYALLKKDIKKKIKILICEKTFGDKPFQMEAFLGSIGWSLSAATATGNCFVVVLIAKNRRLHSSANWFVLSLAVADFVVALIVFPSGYICNKLMACNQEIEMALFWFAIHASVTNLCALTRDRYVAIVYPFKYIASITNRRPDKVIMIAWLTPFIISLALFVGMYITTSETARKVLRLTGVSAFDLISCMLLLYAVARILKVARAQSHRSTAIELQLQSGHSSIAEGENVAIRRHRKHNTARFIIALILFFLGCYVVANCLILCLSFRACNLSEKSSKKAGQVLNLLFVLNSAVNPLVYAFLKKDIKRKIRENRQLHSSANWFVLSLAVADLTIGFAVFPLQYLCIEKIKCDSFVTTPMFWFFLHSSVTNLCTLTWDRYIAIVHPFRYTNFITKRHPGLVITAAWLIPFAISLSLLVGMYATDSTTAWKILRLTGVSVFDMISCMLLLYAVVRILVVARAQAKISNAIQLQLQSNQSSEVTGTVRKRKRSNAAGFVVAIVVFFLGCYALVNYLILCFTFSCKVPGKAGQILNVLLVLNSAANPVVYAFCKNDIKTHMKKLFCNWNKDQGESLAGNGFVVGIVAQTRRLHSTANWFVLSLAVADFGVGIIVYPLSYFCLSSIECNLKVYVALFWFFLHSSATNLCALTWNRYVAIVHPFKYHTSMTERRPGMVIMTAWLISFASALSLLVGLYATQSPTALKILRILNISIFDIVSCALLLYAVVRILIVARTQASQMSELELNGRPTTEAEALRRGRLRNTALFIIAIVVFFLGCYVVVSAVTLCVTFSSCQSSVAVGQTIVCLLTLNSAGNPLVYALLKRDMKREVQRLFCRERFNEGFDTLNPSSRMRTVGNVFDYIGWLLTISTVAGNGFVIVLVIVIRRLHSSANWFVLSLAVADFLVGFAIFPPAYFCDESCNRRLVSAFFWFSLNSSVSNLCILTWDRFFAIVRPLKYHSSLTMRHTRLIVMTAWLIAFALSLSNFVGYYITDSHTALLVLFLISIPVFQILSCTFLLYAIIRILVAAREQTRREAALHLELTHSNQADQSVTAATDAAPLRRHKKPNSAPFIIALVLLSLGCCVTANGLILCINFSRTCPHYFVDFEFCVQSFCLRLFEKGRKEGTYKAHSKAKIITAVIGNSSVIVLIALNRRLHSTANWFVLSLAVADAMLGFTVFPPAYFCTAEKCNLKMVSAFFWFSLHSSVSNLCNLTWDRYIAIVHPLKYNTSFTKRHPGLVIVTAWLLAFTISSSTLVTQYVTKSDTALNILFFITVPGFLLLSCVLLFYAAIRIIMVAHKQKQQEVIIQLQLRCNQLFTDGEDNALCLRRNKKNSAPFIVAVVFFFLGCYLAVNGLVLCINFSCNVSERAGQVITILLILNSVVNPFVYACLKKDIKRELAILVRKWKIKLNTST</sequence>
<dbReference type="Gene3D" id="1.20.1070.10">
    <property type="entry name" value="Rhodopsin 7-helix transmembrane proteins"/>
    <property type="match status" value="6"/>
</dbReference>
<dbReference type="CDD" id="cd00637">
    <property type="entry name" value="7tm_classA_rhodopsin-like"/>
    <property type="match status" value="4"/>
</dbReference>
<name>A0A3M6TWN3_POCDA</name>
<dbReference type="InterPro" id="IPR017452">
    <property type="entry name" value="GPCR_Rhodpsn_7TM"/>
</dbReference>
<dbReference type="InterPro" id="IPR000276">
    <property type="entry name" value="GPCR_Rhodpsn"/>
</dbReference>
<keyword evidence="6 10" id="KW-0472">Membrane</keyword>
<feature type="transmembrane region" description="Helical" evidence="10">
    <location>
        <begin position="661"/>
        <end position="684"/>
    </location>
</feature>
<organism evidence="12 13">
    <name type="scientific">Pocillopora damicornis</name>
    <name type="common">Cauliflower coral</name>
    <name type="synonym">Millepora damicornis</name>
    <dbReference type="NCBI Taxonomy" id="46731"/>
    <lineage>
        <taxon>Eukaryota</taxon>
        <taxon>Metazoa</taxon>
        <taxon>Cnidaria</taxon>
        <taxon>Anthozoa</taxon>
        <taxon>Hexacorallia</taxon>
        <taxon>Scleractinia</taxon>
        <taxon>Astrocoeniina</taxon>
        <taxon>Pocilloporidae</taxon>
        <taxon>Pocillopora</taxon>
    </lineage>
</organism>
<dbReference type="PROSITE" id="PS50262">
    <property type="entry name" value="G_PROTEIN_RECEP_F1_2"/>
    <property type="match status" value="6"/>
</dbReference>
<feature type="domain" description="G-protein coupled receptors family 1 profile" evidence="11">
    <location>
        <begin position="20"/>
        <end position="265"/>
    </location>
</feature>
<feature type="domain" description="G-protein coupled receptors family 1 profile" evidence="11">
    <location>
        <begin position="557"/>
        <end position="809"/>
    </location>
</feature>
<dbReference type="Pfam" id="PF00001">
    <property type="entry name" value="7tm_1"/>
    <property type="match status" value="6"/>
</dbReference>
<feature type="transmembrane region" description="Helical" evidence="10">
    <location>
        <begin position="118"/>
        <end position="139"/>
    </location>
</feature>
<feature type="transmembrane region" description="Helical" evidence="10">
    <location>
        <begin position="1228"/>
        <end position="1250"/>
    </location>
</feature>
<feature type="transmembrane region" description="Helical" evidence="10">
    <location>
        <begin position="1525"/>
        <end position="1550"/>
    </location>
</feature>
<dbReference type="PANTHER" id="PTHR24249:SF372">
    <property type="entry name" value="G-PROTEIN COUPLED RECEPTORS FAMILY 1 PROFILE DOMAIN-CONTAINING PROTEIN"/>
    <property type="match status" value="1"/>
</dbReference>
<feature type="transmembrane region" description="Helical" evidence="10">
    <location>
        <begin position="1495"/>
        <end position="1519"/>
    </location>
</feature>
<feature type="transmembrane region" description="Helical" evidence="10">
    <location>
        <begin position="6"/>
        <end position="28"/>
    </location>
</feature>
<feature type="transmembrane region" description="Helical" evidence="10">
    <location>
        <begin position="210"/>
        <end position="233"/>
    </location>
</feature>
<evidence type="ECO:0000256" key="5">
    <source>
        <dbReference type="ARBA" id="ARBA00023040"/>
    </source>
</evidence>
<evidence type="ECO:0000256" key="3">
    <source>
        <dbReference type="ARBA" id="ARBA00022692"/>
    </source>
</evidence>
<feature type="transmembrane region" description="Helical" evidence="10">
    <location>
        <begin position="1627"/>
        <end position="1650"/>
    </location>
</feature>
<evidence type="ECO:0000256" key="9">
    <source>
        <dbReference type="RuleBase" id="RU000688"/>
    </source>
</evidence>
<comment type="caution">
    <text evidence="12">The sequence shown here is derived from an EMBL/GenBank/DDBJ whole genome shotgun (WGS) entry which is preliminary data.</text>
</comment>
<evidence type="ECO:0000256" key="7">
    <source>
        <dbReference type="ARBA" id="ARBA00023170"/>
    </source>
</evidence>
<keyword evidence="2" id="KW-1003">Cell membrane</keyword>
<evidence type="ECO:0000256" key="8">
    <source>
        <dbReference type="ARBA" id="ARBA00023224"/>
    </source>
</evidence>
<feature type="transmembrane region" description="Helical" evidence="10">
    <location>
        <begin position="933"/>
        <end position="956"/>
    </location>
</feature>
<feature type="transmembrane region" description="Helical" evidence="10">
    <location>
        <begin position="330"/>
        <end position="347"/>
    </location>
</feature>
<feature type="transmembrane region" description="Helical" evidence="10">
    <location>
        <begin position="890"/>
        <end position="912"/>
    </location>
</feature>
<dbReference type="InterPro" id="IPR050569">
    <property type="entry name" value="TAAR"/>
</dbReference>
<gene>
    <name evidence="12" type="ORF">pdam_00015620</name>
</gene>
<feature type="transmembrane region" description="Helical" evidence="10">
    <location>
        <begin position="159"/>
        <end position="179"/>
    </location>
</feature>
<feature type="transmembrane region" description="Helical" evidence="10">
    <location>
        <begin position="696"/>
        <end position="719"/>
    </location>
</feature>
<evidence type="ECO:0000256" key="2">
    <source>
        <dbReference type="ARBA" id="ARBA00022475"/>
    </source>
</evidence>
<feature type="transmembrane region" description="Helical" evidence="10">
    <location>
        <begin position="1596"/>
        <end position="1621"/>
    </location>
</feature>
<dbReference type="PANTHER" id="PTHR24249">
    <property type="entry name" value="HISTAMINE RECEPTOR-RELATED G-PROTEIN COUPLED RECEPTOR"/>
    <property type="match status" value="1"/>
</dbReference>
<feature type="domain" description="G-protein coupled receptors family 1 profile" evidence="11">
    <location>
        <begin position="310"/>
        <end position="562"/>
    </location>
</feature>